<keyword evidence="4" id="KW-1185">Reference proteome</keyword>
<sequence>MDQTTDTNARSSAILPKKRIDAVDIARGLALLAMAVYHLSWDLFWFRLVDWDVARGAGWRTFAVTIAASFIFLVGVSLVLAHPKSFRWKAIFIRFARIALAAAAVTAGTWYALGDQFVRFGILHCIALSSLLALPFLRLPISASVLAAAFVFSMPFWARSDLFNHPALIWTGLATAPPPAVDFVPMVPWFGFVLAGIILARIGASFGLFGFLSRRQANNAVWRGFAFAGRHSLAVYLLHQPILYGLVWTAITLGLTTSPAEIEFTDNCRMSCSISHGGEECRQICRCTLNTMKDEGTWAGLIANPQDDTLTTEMRDAYAMCEAQEITR</sequence>
<dbReference type="InterPro" id="IPR012429">
    <property type="entry name" value="HGSNAT_cat"/>
</dbReference>
<organism evidence="3 4">
    <name type="scientific">Stappia sediminis</name>
    <dbReference type="NCBI Taxonomy" id="2692190"/>
    <lineage>
        <taxon>Bacteria</taxon>
        <taxon>Pseudomonadati</taxon>
        <taxon>Pseudomonadota</taxon>
        <taxon>Alphaproteobacteria</taxon>
        <taxon>Hyphomicrobiales</taxon>
        <taxon>Stappiaceae</taxon>
        <taxon>Stappia</taxon>
    </lineage>
</organism>
<accession>A0A7X3S5R4</accession>
<dbReference type="RefSeq" id="WP_160773663.1">
    <property type="nucleotide sequence ID" value="NZ_WUMV01000001.1"/>
</dbReference>
<dbReference type="AlphaFoldDB" id="A0A7X3S5R4"/>
<feature type="transmembrane region" description="Helical" evidence="1">
    <location>
        <begin position="59"/>
        <end position="80"/>
    </location>
</feature>
<dbReference type="EMBL" id="WUMV01000001">
    <property type="protein sequence ID" value="MXN63405.1"/>
    <property type="molecule type" value="Genomic_DNA"/>
</dbReference>
<keyword evidence="1" id="KW-0472">Membrane</keyword>
<keyword evidence="1" id="KW-1133">Transmembrane helix</keyword>
<evidence type="ECO:0000256" key="1">
    <source>
        <dbReference type="SAM" id="Phobius"/>
    </source>
</evidence>
<keyword evidence="1" id="KW-0812">Transmembrane</keyword>
<evidence type="ECO:0000259" key="2">
    <source>
        <dbReference type="Pfam" id="PF07786"/>
    </source>
</evidence>
<feature type="transmembrane region" description="Helical" evidence="1">
    <location>
        <begin position="141"/>
        <end position="158"/>
    </location>
</feature>
<dbReference type="Proteomes" id="UP000433101">
    <property type="component" value="Unassembled WGS sequence"/>
</dbReference>
<gene>
    <name evidence="3" type="ORF">GR183_00680</name>
</gene>
<comment type="caution">
    <text evidence="3">The sequence shown here is derived from an EMBL/GenBank/DDBJ whole genome shotgun (WGS) entry which is preliminary data.</text>
</comment>
<feature type="transmembrane region" description="Helical" evidence="1">
    <location>
        <begin position="189"/>
        <end position="212"/>
    </location>
</feature>
<feature type="transmembrane region" description="Helical" evidence="1">
    <location>
        <begin position="117"/>
        <end position="134"/>
    </location>
</feature>
<feature type="transmembrane region" description="Helical" evidence="1">
    <location>
        <begin position="92"/>
        <end position="111"/>
    </location>
</feature>
<proteinExistence type="predicted"/>
<dbReference type="Pfam" id="PF07786">
    <property type="entry name" value="HGSNAT_cat"/>
    <property type="match status" value="1"/>
</dbReference>
<feature type="domain" description="Heparan-alpha-glucosaminide N-acetyltransferase catalytic" evidence="2">
    <location>
        <begin position="19"/>
        <end position="241"/>
    </location>
</feature>
<feature type="transmembrane region" description="Helical" evidence="1">
    <location>
        <begin position="233"/>
        <end position="255"/>
    </location>
</feature>
<name>A0A7X3S5R4_9HYPH</name>
<protein>
    <submittedName>
        <fullName evidence="3">DUF1624 domain-containing protein</fullName>
    </submittedName>
</protein>
<evidence type="ECO:0000313" key="4">
    <source>
        <dbReference type="Proteomes" id="UP000433101"/>
    </source>
</evidence>
<feature type="transmembrane region" description="Helical" evidence="1">
    <location>
        <begin position="20"/>
        <end position="39"/>
    </location>
</feature>
<reference evidence="3 4" key="1">
    <citation type="submission" date="2019-12" db="EMBL/GenBank/DDBJ databases">
        <authorList>
            <person name="Li M."/>
        </authorList>
    </citation>
    <scope>NUCLEOTIDE SEQUENCE [LARGE SCALE GENOMIC DNA]</scope>
    <source>
        <strain evidence="3 4">GBMRC 2046</strain>
    </source>
</reference>
<evidence type="ECO:0000313" key="3">
    <source>
        <dbReference type="EMBL" id="MXN63405.1"/>
    </source>
</evidence>